<dbReference type="InterPro" id="IPR006115">
    <property type="entry name" value="6PGDH_NADP-bd"/>
</dbReference>
<dbReference type="PANTHER" id="PTHR43580:SF2">
    <property type="entry name" value="CYTOKINE-LIKE NUCLEAR FACTOR N-PAC"/>
    <property type="match status" value="1"/>
</dbReference>
<dbReference type="InterPro" id="IPR051265">
    <property type="entry name" value="HIBADH-related_NP60_sf"/>
</dbReference>
<dbReference type="PANTHER" id="PTHR43580">
    <property type="entry name" value="OXIDOREDUCTASE GLYR1-RELATED"/>
    <property type="match status" value="1"/>
</dbReference>
<sequence length="292" mass="31650">MPRMGFIGLGKMGIHIASRINTKFHLTGVYNRTPEKAIAIDGEAVRVFRTPYDLAYYCDTIFVMVSDSQVSARVFDGPEGILGNLRQGQTVVNMSTVSLEETLRESEACASRGARYIDAPVIGSVPQAREGTLTMVAGGDQKAFEEVREVCSTFCSRIFYLGQVGNGIKAKLVNNSVMAINMAAVCEALALAERLGLSRSEMLDILSSGGADSRVLQMKRPYLLGEATEPQFLLSHMLKDSRYAMDLAASVNWPMPVTSVSSQMYASAASIGLGNLDFSSVLRAFRMLGGKM</sequence>
<keyword evidence="1" id="KW-0560">Oxidoreductase</keyword>
<feature type="domain" description="6-phosphogluconate dehydrogenase NADP-binding" evidence="3">
    <location>
        <begin position="4"/>
        <end position="162"/>
    </location>
</feature>
<protein>
    <submittedName>
        <fullName evidence="5">3-hydroxyisobutyrate dehydrogenase</fullName>
    </submittedName>
</protein>
<dbReference type="SUPFAM" id="SSF48179">
    <property type="entry name" value="6-phosphogluconate dehydrogenase C-terminal domain-like"/>
    <property type="match status" value="1"/>
</dbReference>
<evidence type="ECO:0000313" key="5">
    <source>
        <dbReference type="EMBL" id="GGM68156.1"/>
    </source>
</evidence>
<evidence type="ECO:0000259" key="4">
    <source>
        <dbReference type="Pfam" id="PF14833"/>
    </source>
</evidence>
<dbReference type="PIRSF" id="PIRSF000103">
    <property type="entry name" value="HIBADH"/>
    <property type="match status" value="1"/>
</dbReference>
<evidence type="ECO:0000259" key="3">
    <source>
        <dbReference type="Pfam" id="PF03446"/>
    </source>
</evidence>
<proteinExistence type="predicted"/>
<feature type="domain" description="3-hydroxyisobutyrate dehydrogenase-like NAD-binding" evidence="4">
    <location>
        <begin position="165"/>
        <end position="284"/>
    </location>
</feature>
<evidence type="ECO:0000256" key="1">
    <source>
        <dbReference type="ARBA" id="ARBA00023002"/>
    </source>
</evidence>
<dbReference type="InterPro" id="IPR029154">
    <property type="entry name" value="HIBADH-like_NADP-bd"/>
</dbReference>
<evidence type="ECO:0000313" key="6">
    <source>
        <dbReference type="Proteomes" id="UP000632195"/>
    </source>
</evidence>
<dbReference type="Pfam" id="PF03446">
    <property type="entry name" value="NAD_binding_2"/>
    <property type="match status" value="1"/>
</dbReference>
<dbReference type="SUPFAM" id="SSF51735">
    <property type="entry name" value="NAD(P)-binding Rossmann-fold domains"/>
    <property type="match status" value="1"/>
</dbReference>
<dbReference type="GO" id="GO:0051287">
    <property type="term" value="F:NAD binding"/>
    <property type="evidence" value="ECO:0007669"/>
    <property type="project" value="InterPro"/>
</dbReference>
<dbReference type="EMBL" id="BMNY01000001">
    <property type="protein sequence ID" value="GGM68156.1"/>
    <property type="molecule type" value="Genomic_DNA"/>
</dbReference>
<keyword evidence="2" id="KW-0520">NAD</keyword>
<dbReference type="RefSeq" id="WP_188679689.1">
    <property type="nucleotide sequence ID" value="NZ_BMNY01000001.1"/>
</dbReference>
<gene>
    <name evidence="5" type="primary">hibD</name>
    <name evidence="5" type="ORF">GCM10007108_02790</name>
</gene>
<comment type="caution">
    <text evidence="5">The sequence shown here is derived from an EMBL/GenBank/DDBJ whole genome shotgun (WGS) entry which is preliminary data.</text>
</comment>
<accession>A0AA37BPX3</accession>
<evidence type="ECO:0000256" key="2">
    <source>
        <dbReference type="ARBA" id="ARBA00023027"/>
    </source>
</evidence>
<dbReference type="GO" id="GO:0016491">
    <property type="term" value="F:oxidoreductase activity"/>
    <property type="evidence" value="ECO:0007669"/>
    <property type="project" value="UniProtKB-KW"/>
</dbReference>
<dbReference type="InterPro" id="IPR013328">
    <property type="entry name" value="6PGD_dom2"/>
</dbReference>
<dbReference type="InterPro" id="IPR008927">
    <property type="entry name" value="6-PGluconate_DH-like_C_sf"/>
</dbReference>
<dbReference type="Gene3D" id="3.40.50.720">
    <property type="entry name" value="NAD(P)-binding Rossmann-like Domain"/>
    <property type="match status" value="1"/>
</dbReference>
<reference evidence="5" key="1">
    <citation type="journal article" date="2014" name="Int. J. Syst. Evol. Microbiol.">
        <title>Complete genome sequence of Corynebacterium casei LMG S-19264T (=DSM 44701T), isolated from a smear-ripened cheese.</title>
        <authorList>
            <consortium name="US DOE Joint Genome Institute (JGI-PGF)"/>
            <person name="Walter F."/>
            <person name="Albersmeier A."/>
            <person name="Kalinowski J."/>
            <person name="Ruckert C."/>
        </authorList>
    </citation>
    <scope>NUCLEOTIDE SEQUENCE</scope>
    <source>
        <strain evidence="5">JCM 13583</strain>
    </source>
</reference>
<name>A0AA37BPX3_9ARCH</name>
<reference evidence="5" key="2">
    <citation type="submission" date="2022-09" db="EMBL/GenBank/DDBJ databases">
        <authorList>
            <person name="Sun Q."/>
            <person name="Ohkuma M."/>
        </authorList>
    </citation>
    <scope>NUCLEOTIDE SEQUENCE</scope>
    <source>
        <strain evidence="5">JCM 13583</strain>
    </source>
</reference>
<dbReference type="Proteomes" id="UP000632195">
    <property type="component" value="Unassembled WGS sequence"/>
</dbReference>
<dbReference type="Gene3D" id="1.10.1040.10">
    <property type="entry name" value="N-(1-d-carboxylethyl)-l-norvaline Dehydrogenase, domain 2"/>
    <property type="match status" value="1"/>
</dbReference>
<keyword evidence="6" id="KW-1185">Reference proteome</keyword>
<dbReference type="AlphaFoldDB" id="A0AA37BPX3"/>
<dbReference type="InterPro" id="IPR036291">
    <property type="entry name" value="NAD(P)-bd_dom_sf"/>
</dbReference>
<dbReference type="Pfam" id="PF14833">
    <property type="entry name" value="NAD_binding_11"/>
    <property type="match status" value="1"/>
</dbReference>
<organism evidence="5 6">
    <name type="scientific">Thermogymnomonas acidicola</name>
    <dbReference type="NCBI Taxonomy" id="399579"/>
    <lineage>
        <taxon>Archaea</taxon>
        <taxon>Methanobacteriati</taxon>
        <taxon>Thermoplasmatota</taxon>
        <taxon>Thermoplasmata</taxon>
        <taxon>Thermoplasmatales</taxon>
        <taxon>Thermogymnomonas</taxon>
    </lineage>
</organism>
<dbReference type="InterPro" id="IPR015815">
    <property type="entry name" value="HIBADH-related"/>
</dbReference>
<dbReference type="GO" id="GO:0050661">
    <property type="term" value="F:NADP binding"/>
    <property type="evidence" value="ECO:0007669"/>
    <property type="project" value="InterPro"/>
</dbReference>